<gene>
    <name evidence="1" type="ORF">KAT72_20510</name>
</gene>
<name>A0ABS5GVZ5_9GAMM</name>
<protein>
    <submittedName>
        <fullName evidence="1">Uncharacterized protein</fullName>
    </submittedName>
</protein>
<reference evidence="1 2" key="1">
    <citation type="submission" date="2021-04" db="EMBL/GenBank/DDBJ databases">
        <title>Draft Genome of Aeromonas popoffii ID682, isolated from a natural water source in Idaho.</title>
        <authorList>
            <person name="Testerman T."/>
            <person name="Graf J."/>
        </authorList>
    </citation>
    <scope>NUCLEOTIDE SEQUENCE [LARGE SCALE GENOMIC DNA]</scope>
    <source>
        <strain evidence="1 2">ID682</strain>
    </source>
</reference>
<dbReference type="EMBL" id="JAGRZL010000075">
    <property type="protein sequence ID" value="MBR7631329.1"/>
    <property type="molecule type" value="Genomic_DNA"/>
</dbReference>
<dbReference type="Proteomes" id="UP000675653">
    <property type="component" value="Unassembled WGS sequence"/>
</dbReference>
<proteinExistence type="predicted"/>
<dbReference type="RefSeq" id="WP_212514730.1">
    <property type="nucleotide sequence ID" value="NZ_CAWQDX010000102.1"/>
</dbReference>
<sequence length="68" mass="7609">MNTLFHPIPVAVAIADVAALEARLIKSAVTVSRGQEGSVRQARASESLRWLMFFSLLNRSTTQWRKHS</sequence>
<evidence type="ECO:0000313" key="2">
    <source>
        <dbReference type="Proteomes" id="UP000675653"/>
    </source>
</evidence>
<evidence type="ECO:0000313" key="1">
    <source>
        <dbReference type="EMBL" id="MBR7631329.1"/>
    </source>
</evidence>
<keyword evidence="2" id="KW-1185">Reference proteome</keyword>
<accession>A0ABS5GVZ5</accession>
<organism evidence="1 2">
    <name type="scientific">Aeromonas popoffii</name>
    <dbReference type="NCBI Taxonomy" id="70856"/>
    <lineage>
        <taxon>Bacteria</taxon>
        <taxon>Pseudomonadati</taxon>
        <taxon>Pseudomonadota</taxon>
        <taxon>Gammaproteobacteria</taxon>
        <taxon>Aeromonadales</taxon>
        <taxon>Aeromonadaceae</taxon>
        <taxon>Aeromonas</taxon>
    </lineage>
</organism>
<comment type="caution">
    <text evidence="1">The sequence shown here is derived from an EMBL/GenBank/DDBJ whole genome shotgun (WGS) entry which is preliminary data.</text>
</comment>